<sequence length="195" mass="22040">MSYENITIISISIERYVQKDLYMNQNQSSLDNSDKICLSLTCKKLYNEKDGYLVLITPPSIHDFEHLKKRPFFNMKDYTNVVQKSYEQRGNANDLPNITPRVSKPNELFEVGVIPVGTTKLVFGDEFDRQLEPNSIPSSVISIVFGANFNQPIRDGDLPVELLASENHALVLSNKLDGGFIEISNFKNGKRPLGI</sequence>
<accession>D3BLD8</accession>
<comment type="caution">
    <text evidence="1">The sequence shown here is derived from an EMBL/GenBank/DDBJ whole genome shotgun (WGS) entry which is preliminary data.</text>
</comment>
<protein>
    <submittedName>
        <fullName evidence="1">Uncharacterized protein</fullName>
    </submittedName>
</protein>
<organism evidence="1 2">
    <name type="scientific">Heterostelium pallidum (strain ATCC 26659 / Pp 5 / PN500)</name>
    <name type="common">Cellular slime mold</name>
    <name type="synonym">Polysphondylium pallidum</name>
    <dbReference type="NCBI Taxonomy" id="670386"/>
    <lineage>
        <taxon>Eukaryota</taxon>
        <taxon>Amoebozoa</taxon>
        <taxon>Evosea</taxon>
        <taxon>Eumycetozoa</taxon>
        <taxon>Dictyostelia</taxon>
        <taxon>Acytosteliales</taxon>
        <taxon>Acytosteliaceae</taxon>
        <taxon>Heterostelium</taxon>
    </lineage>
</organism>
<proteinExistence type="predicted"/>
<dbReference type="Proteomes" id="UP000001396">
    <property type="component" value="Unassembled WGS sequence"/>
</dbReference>
<dbReference type="EMBL" id="ADBJ01000039">
    <property type="protein sequence ID" value="EFA77872.1"/>
    <property type="molecule type" value="Genomic_DNA"/>
</dbReference>
<name>D3BLD8_HETP5</name>
<dbReference type="Pfam" id="PF05725">
    <property type="entry name" value="FNIP"/>
    <property type="match status" value="1"/>
</dbReference>
<dbReference type="GeneID" id="31364847"/>
<dbReference type="InParanoid" id="D3BLD8"/>
<dbReference type="AlphaFoldDB" id="D3BLD8"/>
<evidence type="ECO:0000313" key="2">
    <source>
        <dbReference type="Proteomes" id="UP000001396"/>
    </source>
</evidence>
<dbReference type="InterPro" id="IPR008615">
    <property type="entry name" value="FNIP"/>
</dbReference>
<gene>
    <name evidence="1" type="ORF">PPL_09372</name>
</gene>
<dbReference type="RefSeq" id="XP_020430000.1">
    <property type="nucleotide sequence ID" value="XM_020580167.1"/>
</dbReference>
<reference evidence="1 2" key="1">
    <citation type="journal article" date="2011" name="Genome Res.">
        <title>Phylogeny-wide analysis of social amoeba genomes highlights ancient origins for complex intercellular communication.</title>
        <authorList>
            <person name="Heidel A.J."/>
            <person name="Lawal H.M."/>
            <person name="Felder M."/>
            <person name="Schilde C."/>
            <person name="Helps N.R."/>
            <person name="Tunggal B."/>
            <person name="Rivero F."/>
            <person name="John U."/>
            <person name="Schleicher M."/>
            <person name="Eichinger L."/>
            <person name="Platzer M."/>
            <person name="Noegel A.A."/>
            <person name="Schaap P."/>
            <person name="Gloeckner G."/>
        </authorList>
    </citation>
    <scope>NUCLEOTIDE SEQUENCE [LARGE SCALE GENOMIC DNA]</scope>
    <source>
        <strain evidence="2">ATCC 26659 / Pp 5 / PN500</strain>
    </source>
</reference>
<evidence type="ECO:0000313" key="1">
    <source>
        <dbReference type="EMBL" id="EFA77872.1"/>
    </source>
</evidence>
<keyword evidence="2" id="KW-1185">Reference proteome</keyword>